<evidence type="ECO:0000256" key="4">
    <source>
        <dbReference type="ARBA" id="ARBA00022729"/>
    </source>
</evidence>
<dbReference type="NCBIfam" id="NF038128">
    <property type="entry name" value="choice_anch_J"/>
    <property type="match status" value="1"/>
</dbReference>
<reference evidence="10 11" key="1">
    <citation type="submission" date="2017-12" db="EMBL/GenBank/DDBJ databases">
        <title>The draft genome sequence of Brumimicrobium saltpan LHR20.</title>
        <authorList>
            <person name="Do Z.-J."/>
            <person name="Luo H.-R."/>
        </authorList>
    </citation>
    <scope>NUCLEOTIDE SEQUENCE [LARGE SCALE GENOMIC DNA]</scope>
    <source>
        <strain evidence="10 11">LHR20</strain>
    </source>
</reference>
<keyword evidence="11" id="KW-1185">Reference proteome</keyword>
<dbReference type="Pfam" id="PF05572">
    <property type="entry name" value="Peptidase_M43"/>
    <property type="match status" value="1"/>
</dbReference>
<dbReference type="Proteomes" id="UP000236654">
    <property type="component" value="Unassembled WGS sequence"/>
</dbReference>
<dbReference type="Gene3D" id="2.60.120.260">
    <property type="entry name" value="Galactose-binding domain-like"/>
    <property type="match status" value="1"/>
</dbReference>
<dbReference type="InterPro" id="IPR035986">
    <property type="entry name" value="PKD_dom_sf"/>
</dbReference>
<dbReference type="GO" id="GO:0006508">
    <property type="term" value="P:proteolysis"/>
    <property type="evidence" value="ECO:0007669"/>
    <property type="project" value="UniProtKB-KW"/>
</dbReference>
<dbReference type="InterPro" id="IPR008754">
    <property type="entry name" value="Peptidase_M43"/>
</dbReference>
<dbReference type="PANTHER" id="PTHR47466:SF1">
    <property type="entry name" value="METALLOPROTEASE MEP1 (AFU_ORTHOLOGUE AFUA_1G07730)-RELATED"/>
    <property type="match status" value="1"/>
</dbReference>
<accession>A0A2I0R6K0</accession>
<keyword evidence="3" id="KW-0479">Metal-binding</keyword>
<evidence type="ECO:0000256" key="3">
    <source>
        <dbReference type="ARBA" id="ARBA00022723"/>
    </source>
</evidence>
<evidence type="ECO:0000313" key="10">
    <source>
        <dbReference type="EMBL" id="PKR82194.1"/>
    </source>
</evidence>
<dbReference type="Pfam" id="PF18962">
    <property type="entry name" value="Por_Secre_tail"/>
    <property type="match status" value="1"/>
</dbReference>
<name>A0A2I0R6K0_9FLAO</name>
<dbReference type="InterPro" id="IPR024079">
    <property type="entry name" value="MetalloPept_cat_dom_sf"/>
</dbReference>
<gene>
    <name evidence="10" type="ORF">CW751_02360</name>
</gene>
<proteinExistence type="inferred from homology"/>
<comment type="similarity">
    <text evidence="1">Belongs to the peptidase M43B family.</text>
</comment>
<dbReference type="Pfam" id="PF00801">
    <property type="entry name" value="PKD"/>
    <property type="match status" value="1"/>
</dbReference>
<evidence type="ECO:0000259" key="9">
    <source>
        <dbReference type="PROSITE" id="PS50093"/>
    </source>
</evidence>
<evidence type="ECO:0000313" key="11">
    <source>
        <dbReference type="Proteomes" id="UP000236654"/>
    </source>
</evidence>
<comment type="caution">
    <text evidence="10">The sequence shown here is derived from an EMBL/GenBank/DDBJ whole genome shotgun (WGS) entry which is preliminary data.</text>
</comment>
<dbReference type="SMART" id="SM00089">
    <property type="entry name" value="PKD"/>
    <property type="match status" value="1"/>
</dbReference>
<dbReference type="Gene3D" id="2.60.40.10">
    <property type="entry name" value="Immunoglobulins"/>
    <property type="match status" value="1"/>
</dbReference>
<keyword evidence="8" id="KW-1015">Disulfide bond</keyword>
<evidence type="ECO:0000256" key="8">
    <source>
        <dbReference type="ARBA" id="ARBA00023157"/>
    </source>
</evidence>
<dbReference type="CDD" id="cd00146">
    <property type="entry name" value="PKD"/>
    <property type="match status" value="1"/>
</dbReference>
<protein>
    <recommendedName>
        <fullName evidence="9">PKD domain-containing protein</fullName>
    </recommendedName>
</protein>
<dbReference type="InterPro" id="IPR026444">
    <property type="entry name" value="Secre_tail"/>
</dbReference>
<dbReference type="SUPFAM" id="SSF55486">
    <property type="entry name" value="Metalloproteases ('zincins'), catalytic domain"/>
    <property type="match status" value="1"/>
</dbReference>
<dbReference type="EMBL" id="PJNI01000001">
    <property type="protein sequence ID" value="PKR82194.1"/>
    <property type="molecule type" value="Genomic_DNA"/>
</dbReference>
<dbReference type="InterPro" id="IPR022409">
    <property type="entry name" value="PKD/Chitinase_dom"/>
</dbReference>
<keyword evidence="4" id="KW-0732">Signal</keyword>
<organism evidence="10 11">
    <name type="scientific">Brumimicrobium salinarum</name>
    <dbReference type="NCBI Taxonomy" id="2058658"/>
    <lineage>
        <taxon>Bacteria</taxon>
        <taxon>Pseudomonadati</taxon>
        <taxon>Bacteroidota</taxon>
        <taxon>Flavobacteriia</taxon>
        <taxon>Flavobacteriales</taxon>
        <taxon>Crocinitomicaceae</taxon>
        <taxon>Brumimicrobium</taxon>
    </lineage>
</organism>
<dbReference type="AlphaFoldDB" id="A0A2I0R6K0"/>
<keyword evidence="6" id="KW-0862">Zinc</keyword>
<dbReference type="PANTHER" id="PTHR47466">
    <property type="match status" value="1"/>
</dbReference>
<dbReference type="GO" id="GO:0046872">
    <property type="term" value="F:metal ion binding"/>
    <property type="evidence" value="ECO:0007669"/>
    <property type="project" value="UniProtKB-KW"/>
</dbReference>
<keyword evidence="5" id="KW-0378">Hydrolase</keyword>
<dbReference type="Gene3D" id="3.40.390.10">
    <property type="entry name" value="Collagenase (Catalytic Domain)"/>
    <property type="match status" value="1"/>
</dbReference>
<dbReference type="SUPFAM" id="SSF49299">
    <property type="entry name" value="PKD domain"/>
    <property type="match status" value="1"/>
</dbReference>
<evidence type="ECO:0000256" key="5">
    <source>
        <dbReference type="ARBA" id="ARBA00022801"/>
    </source>
</evidence>
<dbReference type="NCBIfam" id="TIGR04183">
    <property type="entry name" value="Por_Secre_tail"/>
    <property type="match status" value="1"/>
</dbReference>
<evidence type="ECO:0000256" key="1">
    <source>
        <dbReference type="ARBA" id="ARBA00008721"/>
    </source>
</evidence>
<dbReference type="InterPro" id="IPR000601">
    <property type="entry name" value="PKD_dom"/>
</dbReference>
<sequence length="680" mass="74890">MLYRSKTAEYIESLSPEERLQYKQNEQEKALQIENFIAQNPELLQASNSRGAITYTIPVVFHIIHQNGPENISDEQVLNALNHMNEDFQKSNPGWPNVQPEFLPIVADVEVEFKLAKKDNLGNCTSGITRTNSAVTDGGTGAQRVQAVQAVHGNWPGDKYLNIFVFKTMDVQGAAGYTFRPDPWRSNSMDNGIHLIHNYVGSIGTAGSQGAHTLSHEAGHWLDLPHPWGNSNDPGLASNCNGDDNIADTPNTIGWRTCNLRGESCGSLDNVENFMEYSYCSKMFTNDQKARMHGALNISNTGRLNVHSASNLISTGVNSPDVLCEANFGANYREVCVGQEVTFTDYSYNLVTSRNWEFQGGSPATSTAESPTVTYDTPGLYEVKLTASDGSSSVSETKPSYIKVLPAGQSLPFTEGFENITSLSNSDWLVDNNSGAGFELTSDAAFTGNNSVYLRNFGQPRDNIDALISSPIDLSSITSSEGVTLSFRYAYRRRSSSNYERLTVLLSQNCGESWLVRKSLVGHNLGTETAGSNWAPDSKDDWVTVHMTNVTSSFWIDNFRFKFEFESDGGNNIYLDDINIFAGPKENDPLNIDEESFVRSFNVYPNPASDVANVSFNINDSKLVQIDLVNIMGQKISTNKIQSNVGQNLVMIDTEGVEAGVYLININVDGVKKTKRIVIE</sequence>
<feature type="domain" description="PKD" evidence="9">
    <location>
        <begin position="337"/>
        <end position="409"/>
    </location>
</feature>
<keyword evidence="2" id="KW-0645">Protease</keyword>
<evidence type="ECO:0000256" key="2">
    <source>
        <dbReference type="ARBA" id="ARBA00022670"/>
    </source>
</evidence>
<dbReference type="OrthoDB" id="9792152at2"/>
<evidence type="ECO:0000256" key="7">
    <source>
        <dbReference type="ARBA" id="ARBA00023049"/>
    </source>
</evidence>
<dbReference type="GO" id="GO:0008237">
    <property type="term" value="F:metallopeptidase activity"/>
    <property type="evidence" value="ECO:0007669"/>
    <property type="project" value="UniProtKB-KW"/>
</dbReference>
<dbReference type="RefSeq" id="WP_101333339.1">
    <property type="nucleotide sequence ID" value="NZ_PJNI01000001.1"/>
</dbReference>
<evidence type="ECO:0000256" key="6">
    <source>
        <dbReference type="ARBA" id="ARBA00022833"/>
    </source>
</evidence>
<keyword evidence="7" id="KW-0482">Metalloprotease</keyword>
<dbReference type="InterPro" id="IPR013783">
    <property type="entry name" value="Ig-like_fold"/>
</dbReference>
<dbReference type="PROSITE" id="PS50093">
    <property type="entry name" value="PKD"/>
    <property type="match status" value="1"/>
</dbReference>